<name>A0A1H8WEJ7_9RHOB</name>
<evidence type="ECO:0000313" key="1">
    <source>
        <dbReference type="EMBL" id="SEP25857.1"/>
    </source>
</evidence>
<dbReference type="STRING" id="569882.SAMN04490248_1578"/>
<gene>
    <name evidence="1" type="ORF">SAMN04490248_1578</name>
</gene>
<protein>
    <recommendedName>
        <fullName evidence="3">Transposase</fullName>
    </recommendedName>
</protein>
<proteinExistence type="predicted"/>
<evidence type="ECO:0000313" key="2">
    <source>
        <dbReference type="Proteomes" id="UP000198893"/>
    </source>
</evidence>
<reference evidence="1 2" key="1">
    <citation type="submission" date="2016-10" db="EMBL/GenBank/DDBJ databases">
        <authorList>
            <person name="de Groot N.N."/>
        </authorList>
    </citation>
    <scope>NUCLEOTIDE SEQUENCE [LARGE SCALE GENOMIC DNA]</scope>
    <source>
        <strain evidence="1 2">DSM 27842</strain>
    </source>
</reference>
<dbReference type="EMBL" id="FODS01000057">
    <property type="protein sequence ID" value="SEP25857.1"/>
    <property type="molecule type" value="Genomic_DNA"/>
</dbReference>
<sequence>MSGVTEGTDRSQMTFLPDRLEDWISAFNLVRIADLFVDKLHLADLGCARATAARAGTPVTQKTNAGPPAKDVRFFSLISSEPQAISSRW</sequence>
<evidence type="ECO:0008006" key="3">
    <source>
        <dbReference type="Google" id="ProtNLM"/>
    </source>
</evidence>
<accession>A0A1H8WEJ7</accession>
<organism evidence="1 2">
    <name type="scientific">Salinihabitans flavidus</name>
    <dbReference type="NCBI Taxonomy" id="569882"/>
    <lineage>
        <taxon>Bacteria</taxon>
        <taxon>Pseudomonadati</taxon>
        <taxon>Pseudomonadota</taxon>
        <taxon>Alphaproteobacteria</taxon>
        <taxon>Rhodobacterales</taxon>
        <taxon>Roseobacteraceae</taxon>
        <taxon>Salinihabitans</taxon>
    </lineage>
</organism>
<dbReference type="AlphaFoldDB" id="A0A1H8WEJ7"/>
<keyword evidence="2" id="KW-1185">Reference proteome</keyword>
<dbReference type="Proteomes" id="UP000198893">
    <property type="component" value="Unassembled WGS sequence"/>
</dbReference>